<dbReference type="PANTHER" id="PTHR21096">
    <property type="entry name" value="PROTEIN FAM136A"/>
    <property type="match status" value="1"/>
</dbReference>
<feature type="non-terminal residue" evidence="2">
    <location>
        <position position="1"/>
    </location>
</feature>
<comment type="similarity">
    <text evidence="1">Belongs to the FAM136 family.</text>
</comment>
<sequence>KAAYFRCGVKCCEVSESSVSDVQSCIEQCEIPLTQAHNLMQYKTSSFQSRINQCNVECTDRAPDRTVQDPTEKQIQTAKR</sequence>
<organism evidence="2 3">
    <name type="scientific">Paragonimus westermani</name>
    <dbReference type="NCBI Taxonomy" id="34504"/>
    <lineage>
        <taxon>Eukaryota</taxon>
        <taxon>Metazoa</taxon>
        <taxon>Spiralia</taxon>
        <taxon>Lophotrochozoa</taxon>
        <taxon>Platyhelminthes</taxon>
        <taxon>Trematoda</taxon>
        <taxon>Digenea</taxon>
        <taxon>Plagiorchiida</taxon>
        <taxon>Troglotremata</taxon>
        <taxon>Troglotrematidae</taxon>
        <taxon>Paragonimus</taxon>
    </lineage>
</organism>
<evidence type="ECO:0000256" key="1">
    <source>
        <dbReference type="ARBA" id="ARBA00009952"/>
    </source>
</evidence>
<dbReference type="AlphaFoldDB" id="A0A5J4P1F4"/>
<dbReference type="Pfam" id="PF05811">
    <property type="entry name" value="DUF842"/>
    <property type="match status" value="1"/>
</dbReference>
<evidence type="ECO:0000313" key="2">
    <source>
        <dbReference type="EMBL" id="KAA3681519.1"/>
    </source>
</evidence>
<dbReference type="PANTHER" id="PTHR21096:SF0">
    <property type="entry name" value="PROTEIN FAM136A"/>
    <property type="match status" value="1"/>
</dbReference>
<evidence type="ECO:0000313" key="3">
    <source>
        <dbReference type="Proteomes" id="UP000324629"/>
    </source>
</evidence>
<name>A0A5J4P1F4_9TREM</name>
<dbReference type="InterPro" id="IPR008560">
    <property type="entry name" value="DUF842_euk"/>
</dbReference>
<gene>
    <name evidence="2" type="ORF">DEA37_0000108</name>
</gene>
<reference evidence="2 3" key="1">
    <citation type="journal article" date="2019" name="Gigascience">
        <title>Whole-genome sequence of the oriental lung fluke Paragonimus westermani.</title>
        <authorList>
            <person name="Oey H."/>
            <person name="Zakrzewski M."/>
            <person name="Narain K."/>
            <person name="Devi K.R."/>
            <person name="Agatsuma T."/>
            <person name="Nawaratna S."/>
            <person name="Gobert G.N."/>
            <person name="Jones M.K."/>
            <person name="Ragan M.A."/>
            <person name="McManus D.P."/>
            <person name="Krause L."/>
        </authorList>
    </citation>
    <scope>NUCLEOTIDE SEQUENCE [LARGE SCALE GENOMIC DNA]</scope>
    <source>
        <strain evidence="2 3">IND2009</strain>
    </source>
</reference>
<proteinExistence type="inferred from homology"/>
<accession>A0A5J4P1F4</accession>
<dbReference type="GO" id="GO:0005737">
    <property type="term" value="C:cytoplasm"/>
    <property type="evidence" value="ECO:0007669"/>
    <property type="project" value="TreeGrafter"/>
</dbReference>
<evidence type="ECO:0008006" key="4">
    <source>
        <dbReference type="Google" id="ProtNLM"/>
    </source>
</evidence>
<dbReference type="Proteomes" id="UP000324629">
    <property type="component" value="Unassembled WGS sequence"/>
</dbReference>
<comment type="caution">
    <text evidence="2">The sequence shown here is derived from an EMBL/GenBank/DDBJ whole genome shotgun (WGS) entry which is preliminary data.</text>
</comment>
<protein>
    <recommendedName>
        <fullName evidence="4">Protein FAM136A</fullName>
    </recommendedName>
</protein>
<keyword evidence="3" id="KW-1185">Reference proteome</keyword>
<dbReference type="EMBL" id="QNGE01000185">
    <property type="protein sequence ID" value="KAA3681519.1"/>
    <property type="molecule type" value="Genomic_DNA"/>
</dbReference>